<name>A0A382HS71_9ZZZZ</name>
<gene>
    <name evidence="1" type="ORF">METZ01_LOCUS243070</name>
</gene>
<organism evidence="1">
    <name type="scientific">marine metagenome</name>
    <dbReference type="NCBI Taxonomy" id="408172"/>
    <lineage>
        <taxon>unclassified sequences</taxon>
        <taxon>metagenomes</taxon>
        <taxon>ecological metagenomes</taxon>
    </lineage>
</organism>
<accession>A0A382HS71</accession>
<dbReference type="AlphaFoldDB" id="A0A382HS71"/>
<dbReference type="EMBL" id="UINC01063031">
    <property type="protein sequence ID" value="SVB90216.1"/>
    <property type="molecule type" value="Genomic_DNA"/>
</dbReference>
<evidence type="ECO:0000313" key="1">
    <source>
        <dbReference type="EMBL" id="SVB90216.1"/>
    </source>
</evidence>
<protein>
    <submittedName>
        <fullName evidence="1">Uncharacterized protein</fullName>
    </submittedName>
</protein>
<sequence>MNEKKKTVNLTRLTEISIKEIVDKFPDKCVRIEQRGKNTVLILDTCKIVFSNN</sequence>
<reference evidence="1" key="1">
    <citation type="submission" date="2018-05" db="EMBL/GenBank/DDBJ databases">
        <authorList>
            <person name="Lanie J.A."/>
            <person name="Ng W.-L."/>
            <person name="Kazmierczak K.M."/>
            <person name="Andrzejewski T.M."/>
            <person name="Davidsen T.M."/>
            <person name="Wayne K.J."/>
            <person name="Tettelin H."/>
            <person name="Glass J.I."/>
            <person name="Rusch D."/>
            <person name="Podicherti R."/>
            <person name="Tsui H.-C.T."/>
            <person name="Winkler M.E."/>
        </authorList>
    </citation>
    <scope>NUCLEOTIDE SEQUENCE</scope>
</reference>
<proteinExistence type="predicted"/>